<dbReference type="STRING" id="337451.A0A3S3MD79"/>
<name>A0A3S3MD79_9MAGN</name>
<dbReference type="CDD" id="cd05381">
    <property type="entry name" value="CAP_PR-1"/>
    <property type="match status" value="1"/>
</dbReference>
<dbReference type="OrthoDB" id="337038at2759"/>
<feature type="domain" description="SCP" evidence="2">
    <location>
        <begin position="44"/>
        <end position="178"/>
    </location>
</feature>
<dbReference type="PANTHER" id="PTHR10334">
    <property type="entry name" value="CYSTEINE-RICH SECRETORY PROTEIN-RELATED"/>
    <property type="match status" value="1"/>
</dbReference>
<evidence type="ECO:0000259" key="2">
    <source>
        <dbReference type="SMART" id="SM00198"/>
    </source>
</evidence>
<sequence>MQVQLSLAKAFITWAYLAMCITTLVHGLGQNQLPQSPAPGGAPNVTEEFLAGHNQARAAVGVKPQNWSLKLATLASRLVRYQRDKKSCDFASTDLGFGSNQEKANYPRSPSEVVESWVAEKKYYNYADNSCAPNHTCGVYTQVVWNTSLELGCAQASCAKGGASITICLYSPPGNYVGQRPY</sequence>
<dbReference type="FunFam" id="3.40.33.10:FF:000004">
    <property type="entry name" value="CAP, cysteine-rich secretory protein, antigen 5"/>
    <property type="match status" value="1"/>
</dbReference>
<reference evidence="3 4" key="1">
    <citation type="journal article" date="2019" name="Nat. Plants">
        <title>Stout camphor tree genome fills gaps in understanding of flowering plant genome evolution.</title>
        <authorList>
            <person name="Chaw S.M."/>
            <person name="Liu Y.C."/>
            <person name="Wu Y.W."/>
            <person name="Wang H.Y."/>
            <person name="Lin C.I."/>
            <person name="Wu C.S."/>
            <person name="Ke H.M."/>
            <person name="Chang L.Y."/>
            <person name="Hsu C.Y."/>
            <person name="Yang H.T."/>
            <person name="Sudianto E."/>
            <person name="Hsu M.H."/>
            <person name="Wu K.P."/>
            <person name="Wang L.N."/>
            <person name="Leebens-Mack J.H."/>
            <person name="Tsai I.J."/>
        </authorList>
    </citation>
    <scope>NUCLEOTIDE SEQUENCE [LARGE SCALE GENOMIC DNA]</scope>
    <source>
        <strain evidence="4">cv. Chaw 1501</strain>
        <tissue evidence="3">Young leaves</tissue>
    </source>
</reference>
<accession>A0A3S3MD79</accession>
<evidence type="ECO:0000313" key="3">
    <source>
        <dbReference type="EMBL" id="RWR74237.1"/>
    </source>
</evidence>
<proteinExistence type="predicted"/>
<comment type="caution">
    <text evidence="3">The sequence shown here is derived from an EMBL/GenBank/DDBJ whole genome shotgun (WGS) entry which is preliminary data.</text>
</comment>
<keyword evidence="1" id="KW-1133">Transmembrane helix</keyword>
<dbReference type="Proteomes" id="UP000283530">
    <property type="component" value="Unassembled WGS sequence"/>
</dbReference>
<dbReference type="InterPro" id="IPR001283">
    <property type="entry name" value="CRISP-related"/>
</dbReference>
<dbReference type="InterPro" id="IPR035940">
    <property type="entry name" value="CAP_sf"/>
</dbReference>
<keyword evidence="4" id="KW-1185">Reference proteome</keyword>
<dbReference type="EMBL" id="QPKB01000001">
    <property type="protein sequence ID" value="RWR74237.1"/>
    <property type="molecule type" value="Genomic_DNA"/>
</dbReference>
<dbReference type="Pfam" id="PF00188">
    <property type="entry name" value="CAP"/>
    <property type="match status" value="1"/>
</dbReference>
<protein>
    <submittedName>
        <fullName evidence="3">STS14-like protein</fullName>
    </submittedName>
</protein>
<dbReference type="Gene3D" id="3.40.33.10">
    <property type="entry name" value="CAP"/>
    <property type="match status" value="1"/>
</dbReference>
<organism evidence="3 4">
    <name type="scientific">Cinnamomum micranthum f. kanehirae</name>
    <dbReference type="NCBI Taxonomy" id="337451"/>
    <lineage>
        <taxon>Eukaryota</taxon>
        <taxon>Viridiplantae</taxon>
        <taxon>Streptophyta</taxon>
        <taxon>Embryophyta</taxon>
        <taxon>Tracheophyta</taxon>
        <taxon>Spermatophyta</taxon>
        <taxon>Magnoliopsida</taxon>
        <taxon>Magnoliidae</taxon>
        <taxon>Laurales</taxon>
        <taxon>Lauraceae</taxon>
        <taxon>Cinnamomum</taxon>
    </lineage>
</organism>
<dbReference type="SMART" id="SM00198">
    <property type="entry name" value="SCP"/>
    <property type="match status" value="1"/>
</dbReference>
<keyword evidence="1" id="KW-0812">Transmembrane</keyword>
<keyword evidence="1" id="KW-0472">Membrane</keyword>
<evidence type="ECO:0000313" key="4">
    <source>
        <dbReference type="Proteomes" id="UP000283530"/>
    </source>
</evidence>
<dbReference type="PRINTS" id="PR00837">
    <property type="entry name" value="V5TPXLIKE"/>
</dbReference>
<dbReference type="InterPro" id="IPR014044">
    <property type="entry name" value="CAP_dom"/>
</dbReference>
<dbReference type="SUPFAM" id="SSF55797">
    <property type="entry name" value="PR-1-like"/>
    <property type="match status" value="1"/>
</dbReference>
<evidence type="ECO:0000256" key="1">
    <source>
        <dbReference type="SAM" id="Phobius"/>
    </source>
</evidence>
<gene>
    <name evidence="3" type="ORF">CKAN_00256000</name>
</gene>
<dbReference type="AlphaFoldDB" id="A0A3S3MD79"/>
<feature type="transmembrane region" description="Helical" evidence="1">
    <location>
        <begin position="7"/>
        <end position="29"/>
    </location>
</feature>